<dbReference type="Pfam" id="PF12833">
    <property type="entry name" value="HTH_18"/>
    <property type="match status" value="1"/>
</dbReference>
<dbReference type="GO" id="GO:0005737">
    <property type="term" value="C:cytoplasm"/>
    <property type="evidence" value="ECO:0007669"/>
    <property type="project" value="UniProtKB-SubCell"/>
</dbReference>
<proteinExistence type="predicted"/>
<evidence type="ECO:0000256" key="1">
    <source>
        <dbReference type="ARBA" id="ARBA00004496"/>
    </source>
</evidence>
<keyword evidence="2" id="KW-0963">Cytoplasm</keyword>
<dbReference type="Pfam" id="PF00072">
    <property type="entry name" value="Response_reg"/>
    <property type="match status" value="1"/>
</dbReference>
<protein>
    <submittedName>
        <fullName evidence="11">Response regulator</fullName>
    </submittedName>
</protein>
<accession>A0A927CT77</accession>
<evidence type="ECO:0000313" key="12">
    <source>
        <dbReference type="Proteomes" id="UP000632125"/>
    </source>
</evidence>
<gene>
    <name evidence="11" type="ORF">IDH41_28280</name>
</gene>
<evidence type="ECO:0000256" key="7">
    <source>
        <dbReference type="ARBA" id="ARBA00023163"/>
    </source>
</evidence>
<organism evidence="11 12">
    <name type="scientific">Paenibacillus arenilitoris</name>
    <dbReference type="NCBI Taxonomy" id="2772299"/>
    <lineage>
        <taxon>Bacteria</taxon>
        <taxon>Bacillati</taxon>
        <taxon>Bacillota</taxon>
        <taxon>Bacilli</taxon>
        <taxon>Bacillales</taxon>
        <taxon>Paenibacillaceae</taxon>
        <taxon>Paenibacillus</taxon>
    </lineage>
</organism>
<dbReference type="EMBL" id="JACXIY010000049">
    <property type="protein sequence ID" value="MBD2872483.1"/>
    <property type="molecule type" value="Genomic_DNA"/>
</dbReference>
<dbReference type="Proteomes" id="UP000632125">
    <property type="component" value="Unassembled WGS sequence"/>
</dbReference>
<dbReference type="PANTHER" id="PTHR42713:SF3">
    <property type="entry name" value="TRANSCRIPTIONAL REGULATORY PROTEIN HPTR"/>
    <property type="match status" value="1"/>
</dbReference>
<dbReference type="AlphaFoldDB" id="A0A927CT77"/>
<dbReference type="SMART" id="SM00342">
    <property type="entry name" value="HTH_ARAC"/>
    <property type="match status" value="1"/>
</dbReference>
<evidence type="ECO:0000259" key="9">
    <source>
        <dbReference type="PROSITE" id="PS01124"/>
    </source>
</evidence>
<dbReference type="PANTHER" id="PTHR42713">
    <property type="entry name" value="HISTIDINE KINASE-RELATED"/>
    <property type="match status" value="1"/>
</dbReference>
<dbReference type="SMART" id="SM00448">
    <property type="entry name" value="REC"/>
    <property type="match status" value="1"/>
</dbReference>
<keyword evidence="5" id="KW-0805">Transcription regulation</keyword>
<dbReference type="PROSITE" id="PS01124">
    <property type="entry name" value="HTH_ARAC_FAMILY_2"/>
    <property type="match status" value="1"/>
</dbReference>
<reference evidence="11" key="1">
    <citation type="submission" date="2020-09" db="EMBL/GenBank/DDBJ databases">
        <title>A novel bacterium of genus Paenibacillus, isolated from South China Sea.</title>
        <authorList>
            <person name="Huang H."/>
            <person name="Mo K."/>
            <person name="Hu Y."/>
        </authorList>
    </citation>
    <scope>NUCLEOTIDE SEQUENCE</scope>
    <source>
        <strain evidence="11">IB182493</strain>
    </source>
</reference>
<evidence type="ECO:0000256" key="6">
    <source>
        <dbReference type="ARBA" id="ARBA00023125"/>
    </source>
</evidence>
<dbReference type="InterPro" id="IPR018062">
    <property type="entry name" value="HTH_AraC-typ_CS"/>
</dbReference>
<comment type="subcellular location">
    <subcellularLocation>
        <location evidence="1">Cytoplasm</location>
    </subcellularLocation>
</comment>
<keyword evidence="3 8" id="KW-0597">Phosphoprotein</keyword>
<sequence>MGKFKYELLVVDDHPHQVKSISGLIQETGLPIDQVHTAYSGKEALEILQAKSIDILLTDIRMPEISGIDLIGHIRKASMPVKCILLSGYADFEYAQQALELQTSKYLMKPVAADELVASLQTVIDEIEQEKIARERQHKLQYSFREHLPILREQLLQNLIRGKQFPKSALITKLDTMDLPLFYGDVVAFMVIKLEDDFGGYNEFDLSLVYYAVFNLAQEIFGESYFLWRAIDAPAKLCILIKPLLQTDEEDKEPSEHTLHQIEIRAKELQRKVYQYLHYIISIGLVKKWARFPGELPDVYEKGKLILRGNVGKAVGFFTSIADLPEPVMNGNLVSMHQAPTLLHLMESKRWDQAKERLDKVFQELSQKQGNYEDYAREAFYTICGSFQFAAHKSGKRLNDVLGELSRKMIEGHIMLDMESFKKWVFDCLEQFKLHFQNENHFHYVGIVDKIHTFIEHNLNKDLSLKCISDEIGLHPAYISKIYKQETGENLSEYLLKYRMELSANLLRHSKEKVYVIGAKVGYQTPHYFNKVFVKYYGMTPQQYRNSVGD</sequence>
<dbReference type="InterPro" id="IPR001789">
    <property type="entry name" value="Sig_transdc_resp-reg_receiver"/>
</dbReference>
<evidence type="ECO:0000256" key="8">
    <source>
        <dbReference type="PROSITE-ProRule" id="PRU00169"/>
    </source>
</evidence>
<dbReference type="InterPro" id="IPR011006">
    <property type="entry name" value="CheY-like_superfamily"/>
</dbReference>
<dbReference type="InterPro" id="IPR051552">
    <property type="entry name" value="HptR"/>
</dbReference>
<dbReference type="SUPFAM" id="SSF52172">
    <property type="entry name" value="CheY-like"/>
    <property type="match status" value="1"/>
</dbReference>
<dbReference type="SUPFAM" id="SSF46689">
    <property type="entry name" value="Homeodomain-like"/>
    <property type="match status" value="2"/>
</dbReference>
<evidence type="ECO:0000256" key="5">
    <source>
        <dbReference type="ARBA" id="ARBA00023015"/>
    </source>
</evidence>
<dbReference type="Gene3D" id="1.10.10.60">
    <property type="entry name" value="Homeodomain-like"/>
    <property type="match status" value="2"/>
</dbReference>
<dbReference type="GO" id="GO:0003700">
    <property type="term" value="F:DNA-binding transcription factor activity"/>
    <property type="evidence" value="ECO:0007669"/>
    <property type="project" value="InterPro"/>
</dbReference>
<evidence type="ECO:0000313" key="11">
    <source>
        <dbReference type="EMBL" id="MBD2872483.1"/>
    </source>
</evidence>
<feature type="domain" description="Response regulatory" evidence="10">
    <location>
        <begin position="7"/>
        <end position="124"/>
    </location>
</feature>
<dbReference type="GO" id="GO:0000160">
    <property type="term" value="P:phosphorelay signal transduction system"/>
    <property type="evidence" value="ECO:0007669"/>
    <property type="project" value="UniProtKB-KW"/>
</dbReference>
<feature type="modified residue" description="4-aspartylphosphate" evidence="8">
    <location>
        <position position="59"/>
    </location>
</feature>
<feature type="domain" description="HTH araC/xylS-type" evidence="9">
    <location>
        <begin position="449"/>
        <end position="547"/>
    </location>
</feature>
<comment type="caution">
    <text evidence="11">The sequence shown here is derived from an EMBL/GenBank/DDBJ whole genome shotgun (WGS) entry which is preliminary data.</text>
</comment>
<dbReference type="GO" id="GO:0043565">
    <property type="term" value="F:sequence-specific DNA binding"/>
    <property type="evidence" value="ECO:0007669"/>
    <property type="project" value="InterPro"/>
</dbReference>
<keyword evidence="12" id="KW-1185">Reference proteome</keyword>
<dbReference type="InterPro" id="IPR018060">
    <property type="entry name" value="HTH_AraC"/>
</dbReference>
<evidence type="ECO:0000256" key="4">
    <source>
        <dbReference type="ARBA" id="ARBA00023012"/>
    </source>
</evidence>
<dbReference type="Gene3D" id="3.40.50.2300">
    <property type="match status" value="1"/>
</dbReference>
<keyword evidence="7" id="KW-0804">Transcription</keyword>
<name>A0A927CT77_9BACL</name>
<dbReference type="PROSITE" id="PS00041">
    <property type="entry name" value="HTH_ARAC_FAMILY_1"/>
    <property type="match status" value="1"/>
</dbReference>
<evidence type="ECO:0000256" key="2">
    <source>
        <dbReference type="ARBA" id="ARBA00022490"/>
    </source>
</evidence>
<keyword evidence="4" id="KW-0902">Two-component regulatory system</keyword>
<dbReference type="PROSITE" id="PS50110">
    <property type="entry name" value="RESPONSE_REGULATORY"/>
    <property type="match status" value="1"/>
</dbReference>
<keyword evidence="6" id="KW-0238">DNA-binding</keyword>
<dbReference type="InterPro" id="IPR009057">
    <property type="entry name" value="Homeodomain-like_sf"/>
</dbReference>
<evidence type="ECO:0000259" key="10">
    <source>
        <dbReference type="PROSITE" id="PS50110"/>
    </source>
</evidence>
<dbReference type="RefSeq" id="WP_190867201.1">
    <property type="nucleotide sequence ID" value="NZ_JACXIY010000049.1"/>
</dbReference>
<dbReference type="CDD" id="cd17536">
    <property type="entry name" value="REC_YesN-like"/>
    <property type="match status" value="1"/>
</dbReference>
<evidence type="ECO:0000256" key="3">
    <source>
        <dbReference type="ARBA" id="ARBA00022553"/>
    </source>
</evidence>